<gene>
    <name evidence="2" type="ORF">OBRU01_25315</name>
</gene>
<protein>
    <submittedName>
        <fullName evidence="2">Uncharacterized protein</fullName>
    </submittedName>
</protein>
<evidence type="ECO:0000256" key="1">
    <source>
        <dbReference type="SAM" id="MobiDB-lite"/>
    </source>
</evidence>
<dbReference type="Proteomes" id="UP000037510">
    <property type="component" value="Unassembled WGS sequence"/>
</dbReference>
<name>A0A0L7K8S4_OPEBR</name>
<organism evidence="2 3">
    <name type="scientific">Operophtera brumata</name>
    <name type="common">Winter moth</name>
    <name type="synonym">Phalaena brumata</name>
    <dbReference type="NCBI Taxonomy" id="104452"/>
    <lineage>
        <taxon>Eukaryota</taxon>
        <taxon>Metazoa</taxon>
        <taxon>Ecdysozoa</taxon>
        <taxon>Arthropoda</taxon>
        <taxon>Hexapoda</taxon>
        <taxon>Insecta</taxon>
        <taxon>Pterygota</taxon>
        <taxon>Neoptera</taxon>
        <taxon>Endopterygota</taxon>
        <taxon>Lepidoptera</taxon>
        <taxon>Glossata</taxon>
        <taxon>Ditrysia</taxon>
        <taxon>Geometroidea</taxon>
        <taxon>Geometridae</taxon>
        <taxon>Larentiinae</taxon>
        <taxon>Operophtera</taxon>
    </lineage>
</organism>
<dbReference type="AlphaFoldDB" id="A0A0L7K8S4"/>
<feature type="compositionally biased region" description="Polar residues" evidence="1">
    <location>
        <begin position="58"/>
        <end position="69"/>
    </location>
</feature>
<accession>A0A0L7K8S4</accession>
<evidence type="ECO:0000313" key="3">
    <source>
        <dbReference type="Proteomes" id="UP000037510"/>
    </source>
</evidence>
<dbReference type="EMBL" id="JTDY01010241">
    <property type="protein sequence ID" value="KOB59476.1"/>
    <property type="molecule type" value="Genomic_DNA"/>
</dbReference>
<proteinExistence type="predicted"/>
<keyword evidence="3" id="KW-1185">Reference proteome</keyword>
<evidence type="ECO:0000313" key="2">
    <source>
        <dbReference type="EMBL" id="KOB59476.1"/>
    </source>
</evidence>
<feature type="non-terminal residue" evidence="2">
    <location>
        <position position="122"/>
    </location>
</feature>
<feature type="region of interest" description="Disordered" evidence="1">
    <location>
        <begin position="1"/>
        <end position="122"/>
    </location>
</feature>
<reference evidence="2 3" key="1">
    <citation type="journal article" date="2015" name="Genome Biol. Evol.">
        <title>The genome of winter moth (Operophtera brumata) provides a genomic perspective on sexual dimorphism and phenology.</title>
        <authorList>
            <person name="Derks M.F."/>
            <person name="Smit S."/>
            <person name="Salis L."/>
            <person name="Schijlen E."/>
            <person name="Bossers A."/>
            <person name="Mateman C."/>
            <person name="Pijl A.S."/>
            <person name="de Ridder D."/>
            <person name="Groenen M.A."/>
            <person name="Visser M.E."/>
            <person name="Megens H.J."/>
        </authorList>
    </citation>
    <scope>NUCLEOTIDE SEQUENCE [LARGE SCALE GENOMIC DNA]</scope>
    <source>
        <strain evidence="2">WM2013NL</strain>
        <tissue evidence="2">Head and thorax</tissue>
    </source>
</reference>
<sequence length="122" mass="13377">MGHRSEMATPDNSDEESGDAFTDADFGESDDETLLERVDNEPLNIPINETVNEEVQKKLTNGNSDSNGFTEPPEEPNVNSRINSEHESSDVENCSGIADIRRDSHGDQNPSIVGILGDQHDH</sequence>
<comment type="caution">
    <text evidence="2">The sequence shown here is derived from an EMBL/GenBank/DDBJ whole genome shotgun (WGS) entry which is preliminary data.</text>
</comment>